<dbReference type="AlphaFoldDB" id="A0A9N9IT97"/>
<comment type="caution">
    <text evidence="1">The sequence shown here is derived from an EMBL/GenBank/DDBJ whole genome shotgun (WGS) entry which is preliminary data.</text>
</comment>
<organism evidence="1 2">
    <name type="scientific">Acaulospora morrowiae</name>
    <dbReference type="NCBI Taxonomy" id="94023"/>
    <lineage>
        <taxon>Eukaryota</taxon>
        <taxon>Fungi</taxon>
        <taxon>Fungi incertae sedis</taxon>
        <taxon>Mucoromycota</taxon>
        <taxon>Glomeromycotina</taxon>
        <taxon>Glomeromycetes</taxon>
        <taxon>Diversisporales</taxon>
        <taxon>Acaulosporaceae</taxon>
        <taxon>Acaulospora</taxon>
    </lineage>
</organism>
<name>A0A9N9IT97_9GLOM</name>
<dbReference type="Proteomes" id="UP000789342">
    <property type="component" value="Unassembled WGS sequence"/>
</dbReference>
<gene>
    <name evidence="1" type="ORF">AMORRO_LOCUS15136</name>
</gene>
<proteinExistence type="predicted"/>
<feature type="non-terminal residue" evidence="1">
    <location>
        <position position="1"/>
    </location>
</feature>
<evidence type="ECO:0000313" key="2">
    <source>
        <dbReference type="Proteomes" id="UP000789342"/>
    </source>
</evidence>
<dbReference type="EMBL" id="CAJVPV010033723">
    <property type="protein sequence ID" value="CAG8747566.1"/>
    <property type="molecule type" value="Genomic_DNA"/>
</dbReference>
<reference evidence="1" key="1">
    <citation type="submission" date="2021-06" db="EMBL/GenBank/DDBJ databases">
        <authorList>
            <person name="Kallberg Y."/>
            <person name="Tangrot J."/>
            <person name="Rosling A."/>
        </authorList>
    </citation>
    <scope>NUCLEOTIDE SEQUENCE</scope>
    <source>
        <strain evidence="1">CL551</strain>
    </source>
</reference>
<evidence type="ECO:0000313" key="1">
    <source>
        <dbReference type="EMBL" id="CAG8747566.1"/>
    </source>
</evidence>
<dbReference type="OrthoDB" id="3691720at2759"/>
<protein>
    <submittedName>
        <fullName evidence="1">11719_t:CDS:1</fullName>
    </submittedName>
</protein>
<keyword evidence="2" id="KW-1185">Reference proteome</keyword>
<accession>A0A9N9IT97</accession>
<sequence>IVLKYNTYQGLINFVYPNLHAQAQDVTYLIERGILASQNNEVDMLNAEVLAQFPGEEITYYSKNTLDQNSKTYNPA</sequence>